<evidence type="ECO:0000313" key="3">
    <source>
        <dbReference type="Proteomes" id="UP001054837"/>
    </source>
</evidence>
<name>A0AAV4T176_9ARAC</name>
<feature type="region of interest" description="Disordered" evidence="1">
    <location>
        <begin position="62"/>
        <end position="103"/>
    </location>
</feature>
<protein>
    <submittedName>
        <fullName evidence="2">Uncharacterized protein</fullName>
    </submittedName>
</protein>
<evidence type="ECO:0000313" key="2">
    <source>
        <dbReference type="EMBL" id="GIY40050.1"/>
    </source>
</evidence>
<sequence>MPREKGILRSACNERDTTSEMGLYFRSFVVPSPKDVFHFHQIRLVSASSSISPLPVAVTVSSEASETSHAVNGKQKPQIKLDGRRNKRKKRKQNSEKAGTEGEVKKEEYKFVFMSAPRGVKTPLRAMPREKGVL</sequence>
<feature type="compositionally biased region" description="Basic and acidic residues" evidence="1">
    <location>
        <begin position="93"/>
        <end position="103"/>
    </location>
</feature>
<comment type="caution">
    <text evidence="2">The sequence shown here is derived from an EMBL/GenBank/DDBJ whole genome shotgun (WGS) entry which is preliminary data.</text>
</comment>
<gene>
    <name evidence="2" type="ORF">CDAR_292861</name>
</gene>
<dbReference type="Proteomes" id="UP001054837">
    <property type="component" value="Unassembled WGS sequence"/>
</dbReference>
<dbReference type="EMBL" id="BPLQ01008874">
    <property type="protein sequence ID" value="GIY40050.1"/>
    <property type="molecule type" value="Genomic_DNA"/>
</dbReference>
<keyword evidence="3" id="KW-1185">Reference proteome</keyword>
<accession>A0AAV4T176</accession>
<proteinExistence type="predicted"/>
<dbReference type="AlphaFoldDB" id="A0AAV4T176"/>
<organism evidence="2 3">
    <name type="scientific">Caerostris darwini</name>
    <dbReference type="NCBI Taxonomy" id="1538125"/>
    <lineage>
        <taxon>Eukaryota</taxon>
        <taxon>Metazoa</taxon>
        <taxon>Ecdysozoa</taxon>
        <taxon>Arthropoda</taxon>
        <taxon>Chelicerata</taxon>
        <taxon>Arachnida</taxon>
        <taxon>Araneae</taxon>
        <taxon>Araneomorphae</taxon>
        <taxon>Entelegynae</taxon>
        <taxon>Araneoidea</taxon>
        <taxon>Araneidae</taxon>
        <taxon>Caerostris</taxon>
    </lineage>
</organism>
<reference evidence="2 3" key="1">
    <citation type="submission" date="2021-06" db="EMBL/GenBank/DDBJ databases">
        <title>Caerostris darwini draft genome.</title>
        <authorList>
            <person name="Kono N."/>
            <person name="Arakawa K."/>
        </authorList>
    </citation>
    <scope>NUCLEOTIDE SEQUENCE [LARGE SCALE GENOMIC DNA]</scope>
</reference>
<evidence type="ECO:0000256" key="1">
    <source>
        <dbReference type="SAM" id="MobiDB-lite"/>
    </source>
</evidence>